<accession>A0A8J7LU68</accession>
<dbReference type="AlphaFoldDB" id="A0A8J7LU68"/>
<dbReference type="PANTHER" id="PTHR41521:SF4">
    <property type="entry name" value="BLR0684 PROTEIN"/>
    <property type="match status" value="1"/>
</dbReference>
<dbReference type="EMBL" id="JADCKQ010000002">
    <property type="protein sequence ID" value="MBI1492457.1"/>
    <property type="molecule type" value="Genomic_DNA"/>
</dbReference>
<dbReference type="PANTHER" id="PTHR41521">
    <property type="match status" value="1"/>
</dbReference>
<dbReference type="Gene3D" id="3.30.70.100">
    <property type="match status" value="1"/>
</dbReference>
<proteinExistence type="predicted"/>
<keyword evidence="3" id="KW-1185">Reference proteome</keyword>
<comment type="caution">
    <text evidence="2">The sequence shown here is derived from an EMBL/GenBank/DDBJ whole genome shotgun (WGS) entry which is preliminary data.</text>
</comment>
<reference evidence="2" key="1">
    <citation type="submission" date="2020-10" db="EMBL/GenBank/DDBJ databases">
        <title>Paenihalocynthiibacter styelae gen. nov., sp. nov., isolated from stalked sea squirt Styela clava.</title>
        <authorList>
            <person name="Kim Y.-O."/>
            <person name="Yoon J.-H."/>
        </authorList>
    </citation>
    <scope>NUCLEOTIDE SEQUENCE</scope>
    <source>
        <strain evidence="2">MYP1-1</strain>
    </source>
</reference>
<dbReference type="Proteomes" id="UP000640583">
    <property type="component" value="Unassembled WGS sequence"/>
</dbReference>
<organism evidence="2 3">
    <name type="scientific">Halocynthiibacter styelae</name>
    <dbReference type="NCBI Taxonomy" id="2761955"/>
    <lineage>
        <taxon>Bacteria</taxon>
        <taxon>Pseudomonadati</taxon>
        <taxon>Pseudomonadota</taxon>
        <taxon>Alphaproteobacteria</taxon>
        <taxon>Rhodobacterales</taxon>
        <taxon>Paracoccaceae</taxon>
        <taxon>Halocynthiibacter</taxon>
    </lineage>
</organism>
<evidence type="ECO:0000313" key="2">
    <source>
        <dbReference type="EMBL" id="MBI1492457.1"/>
    </source>
</evidence>
<dbReference type="RefSeq" id="WP_228847390.1">
    <property type="nucleotide sequence ID" value="NZ_JADCKQ010000002.1"/>
</dbReference>
<sequence length="97" mass="10686">MPKAYWVAHVDVHDPDAYEAYRAANAAPFAKYGAKFLIRGGVGEVVEGTAKSRHVVIEFVDYETAMACYNSPEYQTAKALRDPVSEGDLVIVEGYEV</sequence>
<dbReference type="SUPFAM" id="SSF54909">
    <property type="entry name" value="Dimeric alpha+beta barrel"/>
    <property type="match status" value="1"/>
</dbReference>
<dbReference type="InterPro" id="IPR010753">
    <property type="entry name" value="DUF1330"/>
</dbReference>
<name>A0A8J7LU68_9RHOB</name>
<evidence type="ECO:0000313" key="3">
    <source>
        <dbReference type="Proteomes" id="UP000640583"/>
    </source>
</evidence>
<evidence type="ECO:0000259" key="1">
    <source>
        <dbReference type="Pfam" id="PF07045"/>
    </source>
</evidence>
<dbReference type="InterPro" id="IPR011008">
    <property type="entry name" value="Dimeric_a/b-barrel"/>
</dbReference>
<feature type="domain" description="DUF1330" evidence="1">
    <location>
        <begin position="3"/>
        <end position="95"/>
    </location>
</feature>
<gene>
    <name evidence="2" type="ORF">H1D41_02270</name>
</gene>
<protein>
    <submittedName>
        <fullName evidence="2">DUF1330 domain-containing protein</fullName>
    </submittedName>
</protein>
<dbReference type="Pfam" id="PF07045">
    <property type="entry name" value="DUF1330"/>
    <property type="match status" value="1"/>
</dbReference>